<dbReference type="PANTHER" id="PTHR34406:SF1">
    <property type="entry name" value="PROTEIN YCEI"/>
    <property type="match status" value="1"/>
</dbReference>
<feature type="signal peptide" evidence="1">
    <location>
        <begin position="1"/>
        <end position="16"/>
    </location>
</feature>
<evidence type="ECO:0000259" key="2">
    <source>
        <dbReference type="SMART" id="SM00867"/>
    </source>
</evidence>
<sequence length="210" mass="22185">MKRVLVLAGMSTFLFAACVSNPDGNKAETTEAVETATASEGADLTVSPTTSSVTWTGKKVTGEHTGDVQIKDGSIKVKDGKIVGGKIVLDLNTINVKDLEGEYKGKLETHLKSGDFFDVATHPEAVLEITDVKDGATPGTAVVSANLTIRGITKNITFDANVAEASDSAVKANADFNIEREDWNVSFAGKPDDLISKQINFKINLEAAAI</sequence>
<dbReference type="SUPFAM" id="SSF101874">
    <property type="entry name" value="YceI-like"/>
    <property type="match status" value="1"/>
</dbReference>
<dbReference type="Pfam" id="PF04264">
    <property type="entry name" value="YceI"/>
    <property type="match status" value="1"/>
</dbReference>
<dbReference type="RefSeq" id="WP_345028157.1">
    <property type="nucleotide sequence ID" value="NZ_BAABEY010000018.1"/>
</dbReference>
<keyword evidence="1" id="KW-0732">Signal</keyword>
<accession>A0ABP8LWQ4</accession>
<feature type="chain" id="PRO_5045630222" evidence="1">
    <location>
        <begin position="17"/>
        <end position="210"/>
    </location>
</feature>
<reference evidence="4" key="1">
    <citation type="journal article" date="2019" name="Int. J. Syst. Evol. Microbiol.">
        <title>The Global Catalogue of Microorganisms (GCM) 10K type strain sequencing project: providing services to taxonomists for standard genome sequencing and annotation.</title>
        <authorList>
            <consortium name="The Broad Institute Genomics Platform"/>
            <consortium name="The Broad Institute Genome Sequencing Center for Infectious Disease"/>
            <person name="Wu L."/>
            <person name="Ma J."/>
        </authorList>
    </citation>
    <scope>NUCLEOTIDE SEQUENCE [LARGE SCALE GENOMIC DNA]</scope>
    <source>
        <strain evidence="4">JCM 31920</strain>
    </source>
</reference>
<comment type="caution">
    <text evidence="3">The sequence shown here is derived from an EMBL/GenBank/DDBJ whole genome shotgun (WGS) entry which is preliminary data.</text>
</comment>
<dbReference type="Proteomes" id="UP001501508">
    <property type="component" value="Unassembled WGS sequence"/>
</dbReference>
<dbReference type="PANTHER" id="PTHR34406">
    <property type="entry name" value="PROTEIN YCEI"/>
    <property type="match status" value="1"/>
</dbReference>
<evidence type="ECO:0000256" key="1">
    <source>
        <dbReference type="SAM" id="SignalP"/>
    </source>
</evidence>
<dbReference type="InterPro" id="IPR036761">
    <property type="entry name" value="TTHA0802/YceI-like_sf"/>
</dbReference>
<keyword evidence="4" id="KW-1185">Reference proteome</keyword>
<dbReference type="PROSITE" id="PS51257">
    <property type="entry name" value="PROKAR_LIPOPROTEIN"/>
    <property type="match status" value="1"/>
</dbReference>
<dbReference type="InterPro" id="IPR007372">
    <property type="entry name" value="Lipid/polyisoprenoid-bd_YceI"/>
</dbReference>
<gene>
    <name evidence="3" type="ORF">GCM10023091_18070</name>
</gene>
<evidence type="ECO:0000313" key="3">
    <source>
        <dbReference type="EMBL" id="GAA4438035.1"/>
    </source>
</evidence>
<evidence type="ECO:0000313" key="4">
    <source>
        <dbReference type="Proteomes" id="UP001501508"/>
    </source>
</evidence>
<protein>
    <submittedName>
        <fullName evidence="3">YceI family protein</fullName>
    </submittedName>
</protein>
<organism evidence="3 4">
    <name type="scientific">Ravibacter arvi</name>
    <dbReference type="NCBI Taxonomy" id="2051041"/>
    <lineage>
        <taxon>Bacteria</taxon>
        <taxon>Pseudomonadati</taxon>
        <taxon>Bacteroidota</taxon>
        <taxon>Cytophagia</taxon>
        <taxon>Cytophagales</taxon>
        <taxon>Spirosomataceae</taxon>
        <taxon>Ravibacter</taxon>
    </lineage>
</organism>
<dbReference type="SMART" id="SM00867">
    <property type="entry name" value="YceI"/>
    <property type="match status" value="1"/>
</dbReference>
<dbReference type="Gene3D" id="2.40.128.110">
    <property type="entry name" value="Lipid/polyisoprenoid-binding, YceI-like"/>
    <property type="match status" value="1"/>
</dbReference>
<dbReference type="EMBL" id="BAABEY010000018">
    <property type="protein sequence ID" value="GAA4438035.1"/>
    <property type="molecule type" value="Genomic_DNA"/>
</dbReference>
<proteinExistence type="predicted"/>
<name>A0ABP8LWQ4_9BACT</name>
<feature type="domain" description="Lipid/polyisoprenoid-binding YceI-like" evidence="2">
    <location>
        <begin position="43"/>
        <end position="208"/>
    </location>
</feature>